<evidence type="ECO:0000313" key="1">
    <source>
        <dbReference type="EMBL" id="KAG8658376.1"/>
    </source>
</evidence>
<comment type="caution">
    <text evidence="1">The sequence shown here is derived from an EMBL/GenBank/DDBJ whole genome shotgun (WGS) entry which is preliminary data.</text>
</comment>
<dbReference type="Proteomes" id="UP000091857">
    <property type="component" value="Chromosome 3"/>
</dbReference>
<gene>
    <name evidence="1" type="ORF">MANES_03G141250v8</name>
</gene>
<sequence length="129" mass="14323">MLPVNFAFLLTLWLSAFYLVHADSRKLSSDVNQTLCEYPCHPLAPPPPPPSLPDNPSYGTPPPPYPIYGYPPYGTPPSQINCTQFPQLCCFQPPPYPLGYQPYESYATVCSPFHFILVGSLVFSISVLL</sequence>
<proteinExistence type="predicted"/>
<reference evidence="2" key="1">
    <citation type="journal article" date="2016" name="Nat. Biotechnol.">
        <title>Sequencing wild and cultivated cassava and related species reveals extensive interspecific hybridization and genetic diversity.</title>
        <authorList>
            <person name="Bredeson J.V."/>
            <person name="Lyons J.B."/>
            <person name="Prochnik S.E."/>
            <person name="Wu G.A."/>
            <person name="Ha C.M."/>
            <person name="Edsinger-Gonzales E."/>
            <person name="Grimwood J."/>
            <person name="Schmutz J."/>
            <person name="Rabbi I.Y."/>
            <person name="Egesi C."/>
            <person name="Nauluvula P."/>
            <person name="Lebot V."/>
            <person name="Ndunguru J."/>
            <person name="Mkamilo G."/>
            <person name="Bart R.S."/>
            <person name="Setter T.L."/>
            <person name="Gleadow R.M."/>
            <person name="Kulakow P."/>
            <person name="Ferguson M.E."/>
            <person name="Rounsley S."/>
            <person name="Rokhsar D.S."/>
        </authorList>
    </citation>
    <scope>NUCLEOTIDE SEQUENCE [LARGE SCALE GENOMIC DNA]</scope>
    <source>
        <strain evidence="2">cv. AM560-2</strain>
    </source>
</reference>
<keyword evidence="2" id="KW-1185">Reference proteome</keyword>
<protein>
    <submittedName>
        <fullName evidence="1">Uncharacterized protein</fullName>
    </submittedName>
</protein>
<dbReference type="EMBL" id="CM004389">
    <property type="protein sequence ID" value="KAG8658376.1"/>
    <property type="molecule type" value="Genomic_DNA"/>
</dbReference>
<accession>A0ACB7I5N4</accession>
<evidence type="ECO:0000313" key="2">
    <source>
        <dbReference type="Proteomes" id="UP000091857"/>
    </source>
</evidence>
<name>A0ACB7I5N4_MANES</name>
<organism evidence="1 2">
    <name type="scientific">Manihot esculenta</name>
    <name type="common">Cassava</name>
    <name type="synonym">Jatropha manihot</name>
    <dbReference type="NCBI Taxonomy" id="3983"/>
    <lineage>
        <taxon>Eukaryota</taxon>
        <taxon>Viridiplantae</taxon>
        <taxon>Streptophyta</taxon>
        <taxon>Embryophyta</taxon>
        <taxon>Tracheophyta</taxon>
        <taxon>Spermatophyta</taxon>
        <taxon>Magnoliopsida</taxon>
        <taxon>eudicotyledons</taxon>
        <taxon>Gunneridae</taxon>
        <taxon>Pentapetalae</taxon>
        <taxon>rosids</taxon>
        <taxon>fabids</taxon>
        <taxon>Malpighiales</taxon>
        <taxon>Euphorbiaceae</taxon>
        <taxon>Crotonoideae</taxon>
        <taxon>Manihoteae</taxon>
        <taxon>Manihot</taxon>
    </lineage>
</organism>